<accession>A0ABQ9WVQ8</accession>
<feature type="region of interest" description="Disordered" evidence="1">
    <location>
        <begin position="329"/>
        <end position="376"/>
    </location>
</feature>
<organism evidence="2 3">
    <name type="scientific">Blattamonas nauphoetae</name>
    <dbReference type="NCBI Taxonomy" id="2049346"/>
    <lineage>
        <taxon>Eukaryota</taxon>
        <taxon>Metamonada</taxon>
        <taxon>Preaxostyla</taxon>
        <taxon>Oxymonadida</taxon>
        <taxon>Blattamonas</taxon>
    </lineage>
</organism>
<feature type="region of interest" description="Disordered" evidence="1">
    <location>
        <begin position="14"/>
        <end position="37"/>
    </location>
</feature>
<keyword evidence="3" id="KW-1185">Reference proteome</keyword>
<sequence length="448" mass="51670">MSITVHKSDVLSQLSNDNFRMSPREVGNRPRRSVTPQLKHSYRDDQISLTQERREQEEEKFKRFYDGVLEREEERKERNDARFQQFYTNLLDEHKRLIPRARETATRFDTMSRAKASSLHQSWDSSVFQRIQEDISQSVDRKSRNIRRNRDTEYEDFLRTSTTLQLSPFKTQNRSRSQSSNPMSHSMTIPSQTTMASSTYKSQTRARSGKLDPDADVHVTYRSINPMKDPLSNADYVIKQEENLDYSPHSHFKATKPLIISPFRHRTNIQPQRQLVTSPSRVRPAASHPASQQSAMYLPALDYDIQIPQSPPGMRKSYVIDWAQIRTGKEAESVTATTTSEGSRAAPNPKKLSQRLQRTAHPGSSHAKPEKAKPTRQSVNFRMWDRLDDIPEIKVDKPCHRVASPFRENPLSVGKVLNQFDFPVGSEAQSLEWGTRGLRMCRQSAKPS</sequence>
<evidence type="ECO:0000256" key="1">
    <source>
        <dbReference type="SAM" id="MobiDB-lite"/>
    </source>
</evidence>
<reference evidence="2 3" key="1">
    <citation type="journal article" date="2022" name="bioRxiv">
        <title>Genomics of Preaxostyla Flagellates Illuminates Evolutionary Transitions and the Path Towards Mitochondrial Loss.</title>
        <authorList>
            <person name="Novak L.V.F."/>
            <person name="Treitli S.C."/>
            <person name="Pyrih J."/>
            <person name="Halakuc P."/>
            <person name="Pipaliya S.V."/>
            <person name="Vacek V."/>
            <person name="Brzon O."/>
            <person name="Soukal P."/>
            <person name="Eme L."/>
            <person name="Dacks J.B."/>
            <person name="Karnkowska A."/>
            <person name="Elias M."/>
            <person name="Hampl V."/>
        </authorList>
    </citation>
    <scope>NUCLEOTIDE SEQUENCE [LARGE SCALE GENOMIC DNA]</scope>
    <source>
        <strain evidence="2">NAU3</strain>
        <tissue evidence="2">Gut</tissue>
    </source>
</reference>
<gene>
    <name evidence="2" type="ORF">BLNAU_21505</name>
</gene>
<proteinExistence type="predicted"/>
<evidence type="ECO:0000313" key="2">
    <source>
        <dbReference type="EMBL" id="KAK2943574.1"/>
    </source>
</evidence>
<dbReference type="Proteomes" id="UP001281761">
    <property type="component" value="Unassembled WGS sequence"/>
</dbReference>
<evidence type="ECO:0000313" key="3">
    <source>
        <dbReference type="Proteomes" id="UP001281761"/>
    </source>
</evidence>
<name>A0ABQ9WVQ8_9EUKA</name>
<dbReference type="EMBL" id="JARBJD010000338">
    <property type="protein sequence ID" value="KAK2943574.1"/>
    <property type="molecule type" value="Genomic_DNA"/>
</dbReference>
<feature type="region of interest" description="Disordered" evidence="1">
    <location>
        <begin position="163"/>
        <end position="212"/>
    </location>
</feature>
<feature type="compositionally biased region" description="Polar residues" evidence="1">
    <location>
        <begin position="163"/>
        <end position="206"/>
    </location>
</feature>
<protein>
    <submittedName>
        <fullName evidence="2">Uncharacterized protein</fullName>
    </submittedName>
</protein>
<comment type="caution">
    <text evidence="2">The sequence shown here is derived from an EMBL/GenBank/DDBJ whole genome shotgun (WGS) entry which is preliminary data.</text>
</comment>